<dbReference type="EMBL" id="FTOE01000001">
    <property type="protein sequence ID" value="SIS45366.1"/>
    <property type="molecule type" value="Genomic_DNA"/>
</dbReference>
<comment type="function">
    <text evidence="6">Together with LptD, is involved in the assembly of lipopolysaccharide (LPS) at the surface of the outer membrane. Required for the proper assembly of LptD. Binds LPS and may serve as the LPS recognition site at the outer membrane.</text>
</comment>
<proteinExistence type="inferred from homology"/>
<keyword evidence="5 6" id="KW-0449">Lipoprotein</keyword>
<keyword evidence="4 6" id="KW-0998">Cell outer membrane</keyword>
<evidence type="ECO:0000313" key="7">
    <source>
        <dbReference type="EMBL" id="SIS45366.1"/>
    </source>
</evidence>
<evidence type="ECO:0000256" key="6">
    <source>
        <dbReference type="HAMAP-Rule" id="MF_01186"/>
    </source>
</evidence>
<comment type="subcellular location">
    <subcellularLocation>
        <location evidence="6">Cell outer membrane</location>
        <topology evidence="6">Lipid-anchor</topology>
    </subcellularLocation>
</comment>
<dbReference type="GO" id="GO:0043165">
    <property type="term" value="P:Gram-negative-bacterium-type cell outer membrane assembly"/>
    <property type="evidence" value="ECO:0007669"/>
    <property type="project" value="UniProtKB-UniRule"/>
</dbReference>
<accession>A0A1N7J803</accession>
<keyword evidence="1 6" id="KW-0732">Signal</keyword>
<dbReference type="AlphaFoldDB" id="A0A1N7J803"/>
<evidence type="ECO:0000256" key="1">
    <source>
        <dbReference type="ARBA" id="ARBA00022729"/>
    </source>
</evidence>
<comment type="subunit">
    <text evidence="6">Component of the lipopolysaccharide transport and assembly complex. Interacts with LptD.</text>
</comment>
<evidence type="ECO:0000256" key="5">
    <source>
        <dbReference type="ARBA" id="ARBA00023288"/>
    </source>
</evidence>
<dbReference type="PANTHER" id="PTHR38098:SF1">
    <property type="entry name" value="LPS-ASSEMBLY LIPOPROTEIN LPTE"/>
    <property type="match status" value="1"/>
</dbReference>
<keyword evidence="8" id="KW-1185">Reference proteome</keyword>
<evidence type="ECO:0000256" key="4">
    <source>
        <dbReference type="ARBA" id="ARBA00023237"/>
    </source>
</evidence>
<dbReference type="Gene3D" id="3.30.160.150">
    <property type="entry name" value="Lipoprotein like domain"/>
    <property type="match status" value="1"/>
</dbReference>
<dbReference type="OrthoDB" id="7349153at2"/>
<dbReference type="InterPro" id="IPR007485">
    <property type="entry name" value="LPS_assembly_LptE"/>
</dbReference>
<dbReference type="GO" id="GO:0009279">
    <property type="term" value="C:cell outer membrane"/>
    <property type="evidence" value="ECO:0007669"/>
    <property type="project" value="UniProtKB-SubCell"/>
</dbReference>
<dbReference type="STRING" id="619304.SAMN05421760_101732"/>
<keyword evidence="2 6" id="KW-0472">Membrane</keyword>
<dbReference type="HAMAP" id="MF_01186">
    <property type="entry name" value="LPS_assembly_LptE"/>
    <property type="match status" value="1"/>
</dbReference>
<dbReference type="PANTHER" id="PTHR38098">
    <property type="entry name" value="LPS-ASSEMBLY LIPOPROTEIN LPTE"/>
    <property type="match status" value="1"/>
</dbReference>
<dbReference type="GO" id="GO:0015920">
    <property type="term" value="P:lipopolysaccharide transport"/>
    <property type="evidence" value="ECO:0007669"/>
    <property type="project" value="TreeGrafter"/>
</dbReference>
<dbReference type="Pfam" id="PF04390">
    <property type="entry name" value="LptE"/>
    <property type="match status" value="1"/>
</dbReference>
<gene>
    <name evidence="6" type="primary">lptE</name>
    <name evidence="7" type="ORF">SAMN05421760_101732</name>
</gene>
<dbReference type="GO" id="GO:1990351">
    <property type="term" value="C:transporter complex"/>
    <property type="evidence" value="ECO:0007669"/>
    <property type="project" value="TreeGrafter"/>
</dbReference>
<organism evidence="7 8">
    <name type="scientific">Neptunomonas antarctica</name>
    <dbReference type="NCBI Taxonomy" id="619304"/>
    <lineage>
        <taxon>Bacteria</taxon>
        <taxon>Pseudomonadati</taxon>
        <taxon>Pseudomonadota</taxon>
        <taxon>Gammaproteobacteria</taxon>
        <taxon>Oceanospirillales</taxon>
        <taxon>Oceanospirillaceae</taxon>
        <taxon>Neptunomonas</taxon>
    </lineage>
</organism>
<evidence type="ECO:0000313" key="8">
    <source>
        <dbReference type="Proteomes" id="UP000185999"/>
    </source>
</evidence>
<sequence length="166" mass="18685">MTLYRFLNRFVCFTLAAVLVSGCGFKLRGAMDIPESARLVTLVLKSGTSLPFEQALKRTLRQQDITLQAAAPYQLAITQVLENRRSITLDSDANVDEYELLLLVKFEVLNGKGESISGPLVARTERIYDYNANAATASYSLEKEIREEMWGSIAERIVRQYVAQTR</sequence>
<reference evidence="8" key="1">
    <citation type="submission" date="2017-01" db="EMBL/GenBank/DDBJ databases">
        <authorList>
            <person name="Varghese N."/>
            <person name="Submissions S."/>
        </authorList>
    </citation>
    <scope>NUCLEOTIDE SEQUENCE [LARGE SCALE GENOMIC DNA]</scope>
    <source>
        <strain evidence="8">DSM 22306</strain>
    </source>
</reference>
<protein>
    <recommendedName>
        <fullName evidence="6">LPS-assembly lipoprotein LptE</fullName>
    </recommendedName>
</protein>
<evidence type="ECO:0000256" key="3">
    <source>
        <dbReference type="ARBA" id="ARBA00023139"/>
    </source>
</evidence>
<name>A0A1N7J803_9GAMM</name>
<dbReference type="RefSeq" id="WP_054342893.1">
    <property type="nucleotide sequence ID" value="NZ_FTOE01000001.1"/>
</dbReference>
<dbReference type="Proteomes" id="UP000185999">
    <property type="component" value="Unassembled WGS sequence"/>
</dbReference>
<keyword evidence="3 6" id="KW-0564">Palmitate</keyword>
<comment type="similarity">
    <text evidence="6">Belongs to the LptE lipoprotein family.</text>
</comment>
<evidence type="ECO:0000256" key="2">
    <source>
        <dbReference type="ARBA" id="ARBA00023136"/>
    </source>
</evidence>
<dbReference type="GO" id="GO:0001530">
    <property type="term" value="F:lipopolysaccharide binding"/>
    <property type="evidence" value="ECO:0007669"/>
    <property type="project" value="TreeGrafter"/>
</dbReference>
<dbReference type="PROSITE" id="PS51257">
    <property type="entry name" value="PROKAR_LIPOPROTEIN"/>
    <property type="match status" value="1"/>
</dbReference>